<keyword evidence="4" id="KW-0408">Iron</keyword>
<name>A0A2P2M9I7_RHIMU</name>
<evidence type="ECO:0000256" key="5">
    <source>
        <dbReference type="ARBA" id="ARBA00035013"/>
    </source>
</evidence>
<evidence type="ECO:0000313" key="8">
    <source>
        <dbReference type="EMBL" id="MBX26886.1"/>
    </source>
</evidence>
<keyword evidence="2" id="KW-0223">Dioxygenase</keyword>
<accession>A0A2P2M9I7</accession>
<dbReference type="EMBL" id="GGEC01046402">
    <property type="protein sequence ID" value="MBX26886.1"/>
    <property type="molecule type" value="Transcribed_RNA"/>
</dbReference>
<evidence type="ECO:0000256" key="7">
    <source>
        <dbReference type="ARBA" id="ARBA00035045"/>
    </source>
</evidence>
<dbReference type="CDD" id="cd16350">
    <property type="entry name" value="VOC_like"/>
    <property type="match status" value="1"/>
</dbReference>
<dbReference type="SMART" id="SM01150">
    <property type="entry name" value="DUF1338"/>
    <property type="match status" value="1"/>
</dbReference>
<proteinExistence type="inferred from homology"/>
<protein>
    <recommendedName>
        <fullName evidence="6">2-oxoadipate dioxygenase/decarboxylase</fullName>
        <ecNumber evidence="6">1.13.11.93</ecNumber>
    </recommendedName>
    <alternativeName>
        <fullName evidence="7">2-hydroxyglutarate synthase</fullName>
    </alternativeName>
</protein>
<dbReference type="PANTHER" id="PTHR31136">
    <property type="entry name" value="DUF1338 DOMAIN-CONTAINING PROTEIN"/>
    <property type="match status" value="1"/>
</dbReference>
<sequence>MKHLSIMSSVYHSSKIKATNSNLFTSPSVCSLAAFSSKSRNLVSFKKLMFPGKSIFVGKRNLCTISAASKRENDSTLDSSFSSEGGQSFFRSVLASMERVYLDRNPTAKSVLEFVHSADGEPIAYDHFAFRTFGLSGHGIDSLASFFLGYGYTQQEELRFPVKKIKALWFSPPRTPLAEGGNGVNGPLPRIFISELLVEQLSPQAQEIIKKYIKLSGSGYKHAALASSLGSLTWEKPLHSEFQQLASESEYAAWTLVNGYVLNHVTISTHRLNSQLRNIKSLNQFIEEKGFKLNSEGGVLKVSPDGLLLQSSTVADSISFKFSDDVTELVPCSYIEFAERLVLPQYKNLKDEEIEEFHRRDGFEVGNADKIFESTSKEQLTRRGT</sequence>
<dbReference type="InterPro" id="IPR009770">
    <property type="entry name" value="HGLS"/>
</dbReference>
<reference evidence="8" key="1">
    <citation type="submission" date="2018-02" db="EMBL/GenBank/DDBJ databases">
        <title>Rhizophora mucronata_Transcriptome.</title>
        <authorList>
            <person name="Meera S.P."/>
            <person name="Sreeshan A."/>
            <person name="Augustine A."/>
        </authorList>
    </citation>
    <scope>NUCLEOTIDE SEQUENCE</scope>
    <source>
        <tissue evidence="8">Leaf</tissue>
    </source>
</reference>
<keyword evidence="3" id="KW-0560">Oxidoreductase</keyword>
<comment type="similarity">
    <text evidence="5">Belongs to the 2-oxoadipate dioxygenase/decarboxylase family.</text>
</comment>
<dbReference type="PANTHER" id="PTHR31136:SF5">
    <property type="entry name" value="2-OXOADIPATE DIOXYGENASE_DECARBOXYLASE, CHLOROPLASTIC"/>
    <property type="match status" value="1"/>
</dbReference>
<evidence type="ECO:0000256" key="6">
    <source>
        <dbReference type="ARBA" id="ARBA00035023"/>
    </source>
</evidence>
<dbReference type="EC" id="1.13.11.93" evidence="6"/>
<evidence type="ECO:0000256" key="1">
    <source>
        <dbReference type="ARBA" id="ARBA00001954"/>
    </source>
</evidence>
<organism evidence="8">
    <name type="scientific">Rhizophora mucronata</name>
    <name type="common">Asiatic mangrove</name>
    <dbReference type="NCBI Taxonomy" id="61149"/>
    <lineage>
        <taxon>Eukaryota</taxon>
        <taxon>Viridiplantae</taxon>
        <taxon>Streptophyta</taxon>
        <taxon>Embryophyta</taxon>
        <taxon>Tracheophyta</taxon>
        <taxon>Spermatophyta</taxon>
        <taxon>Magnoliopsida</taxon>
        <taxon>eudicotyledons</taxon>
        <taxon>Gunneridae</taxon>
        <taxon>Pentapetalae</taxon>
        <taxon>rosids</taxon>
        <taxon>fabids</taxon>
        <taxon>Malpighiales</taxon>
        <taxon>Rhizophoraceae</taxon>
        <taxon>Rhizophora</taxon>
    </lineage>
</organism>
<dbReference type="Pfam" id="PF07063">
    <property type="entry name" value="HGLS"/>
    <property type="match status" value="1"/>
</dbReference>
<evidence type="ECO:0000256" key="4">
    <source>
        <dbReference type="ARBA" id="ARBA00023004"/>
    </source>
</evidence>
<evidence type="ECO:0000256" key="3">
    <source>
        <dbReference type="ARBA" id="ARBA00023002"/>
    </source>
</evidence>
<evidence type="ECO:0000256" key="2">
    <source>
        <dbReference type="ARBA" id="ARBA00022964"/>
    </source>
</evidence>
<comment type="cofactor">
    <cofactor evidence="1">
        <name>Fe(2+)</name>
        <dbReference type="ChEBI" id="CHEBI:29033"/>
    </cofactor>
</comment>
<dbReference type="Gene3D" id="3.10.180.50">
    <property type="match status" value="1"/>
</dbReference>
<dbReference type="GO" id="GO:0051213">
    <property type="term" value="F:dioxygenase activity"/>
    <property type="evidence" value="ECO:0007669"/>
    <property type="project" value="UniProtKB-KW"/>
</dbReference>
<dbReference type="AlphaFoldDB" id="A0A2P2M9I7"/>